<dbReference type="EMBL" id="CAJVPY010001059">
    <property type="protein sequence ID" value="CAG8505467.1"/>
    <property type="molecule type" value="Genomic_DNA"/>
</dbReference>
<reference evidence="2" key="1">
    <citation type="submission" date="2021-06" db="EMBL/GenBank/DDBJ databases">
        <authorList>
            <person name="Kallberg Y."/>
            <person name="Tangrot J."/>
            <person name="Rosling A."/>
        </authorList>
    </citation>
    <scope>NUCLEOTIDE SEQUENCE</scope>
    <source>
        <strain evidence="2">MA453B</strain>
    </source>
</reference>
<protein>
    <submittedName>
        <fullName evidence="2">10771_t:CDS:1</fullName>
    </submittedName>
</protein>
<gene>
    <name evidence="2" type="ORF">DERYTH_LOCUS3117</name>
</gene>
<evidence type="ECO:0000259" key="1">
    <source>
        <dbReference type="Pfam" id="PF03184"/>
    </source>
</evidence>
<keyword evidence="3" id="KW-1185">Reference proteome</keyword>
<sequence length="163" mass="18995">LCANADGTDKYKPFVIDKSPNPRYFKCIKCNRLSAIYETSSKAWMTTVLFQQWLKEFDLKIAGRKLLNQYESGNDDKLNVLNAIKFIVQAWKEVLSETACNCFRHIGILPVQNNKEPTINKNDNELMEEIKANIEAFNFRNAMDFEVYINYAEEEDTYEVLND</sequence>
<dbReference type="Pfam" id="PF03184">
    <property type="entry name" value="DDE_1"/>
    <property type="match status" value="1"/>
</dbReference>
<name>A0A9N8ZS88_9GLOM</name>
<accession>A0A9N8ZS88</accession>
<dbReference type="GO" id="GO:0003676">
    <property type="term" value="F:nucleic acid binding"/>
    <property type="evidence" value="ECO:0007669"/>
    <property type="project" value="InterPro"/>
</dbReference>
<dbReference type="OrthoDB" id="125347at2759"/>
<comment type="caution">
    <text evidence="2">The sequence shown here is derived from an EMBL/GenBank/DDBJ whole genome shotgun (WGS) entry which is preliminary data.</text>
</comment>
<dbReference type="AlphaFoldDB" id="A0A9N8ZS88"/>
<evidence type="ECO:0000313" key="3">
    <source>
        <dbReference type="Proteomes" id="UP000789405"/>
    </source>
</evidence>
<dbReference type="InterPro" id="IPR004875">
    <property type="entry name" value="DDE_SF_endonuclease_dom"/>
</dbReference>
<feature type="non-terminal residue" evidence="2">
    <location>
        <position position="163"/>
    </location>
</feature>
<evidence type="ECO:0000313" key="2">
    <source>
        <dbReference type="EMBL" id="CAG8505467.1"/>
    </source>
</evidence>
<feature type="domain" description="DDE-1" evidence="1">
    <location>
        <begin position="1"/>
        <end position="65"/>
    </location>
</feature>
<proteinExistence type="predicted"/>
<organism evidence="2 3">
    <name type="scientific">Dentiscutata erythropus</name>
    <dbReference type="NCBI Taxonomy" id="1348616"/>
    <lineage>
        <taxon>Eukaryota</taxon>
        <taxon>Fungi</taxon>
        <taxon>Fungi incertae sedis</taxon>
        <taxon>Mucoromycota</taxon>
        <taxon>Glomeromycotina</taxon>
        <taxon>Glomeromycetes</taxon>
        <taxon>Diversisporales</taxon>
        <taxon>Gigasporaceae</taxon>
        <taxon>Dentiscutata</taxon>
    </lineage>
</organism>
<dbReference type="Proteomes" id="UP000789405">
    <property type="component" value="Unassembled WGS sequence"/>
</dbReference>